<proteinExistence type="predicted"/>
<sequence>MNGELQYVEKLPVDNPILCAAVSPCNSIILMASSELTFHVWRKDQTSQPLHWVASNTGKLFSRMEGSKESVFNCKCCITSDSTKGVLALYFCERLITKYPVLYYFILDDLNSKIKKRMIQCHNIMLENISNLGELYVGNSYCIVVEYGRDPWFGALRLATAEYAAEWKIFRELRCFPLIGAHSKNDLVAVITQRPASVQFLKIVVPE</sequence>
<accession>A0A6S7GMA9</accession>
<evidence type="ECO:0000313" key="2">
    <source>
        <dbReference type="Proteomes" id="UP001152795"/>
    </source>
</evidence>
<gene>
    <name evidence="1" type="ORF">PACLA_8A059074</name>
</gene>
<protein>
    <submittedName>
        <fullName evidence="1">---NA</fullName>
    </submittedName>
</protein>
<dbReference type="SUPFAM" id="SSF50978">
    <property type="entry name" value="WD40 repeat-like"/>
    <property type="match status" value="1"/>
</dbReference>
<keyword evidence="2" id="KW-1185">Reference proteome</keyword>
<comment type="caution">
    <text evidence="1">The sequence shown here is derived from an EMBL/GenBank/DDBJ whole genome shotgun (WGS) entry which is preliminary data.</text>
</comment>
<name>A0A6S7GMA9_PARCT</name>
<dbReference type="InterPro" id="IPR036322">
    <property type="entry name" value="WD40_repeat_dom_sf"/>
</dbReference>
<reference evidence="1" key="1">
    <citation type="submission" date="2020-04" db="EMBL/GenBank/DDBJ databases">
        <authorList>
            <person name="Alioto T."/>
            <person name="Alioto T."/>
            <person name="Gomez Garrido J."/>
        </authorList>
    </citation>
    <scope>NUCLEOTIDE SEQUENCE</scope>
    <source>
        <strain evidence="1">A484AB</strain>
    </source>
</reference>
<dbReference type="Proteomes" id="UP001152795">
    <property type="component" value="Unassembled WGS sequence"/>
</dbReference>
<organism evidence="1 2">
    <name type="scientific">Paramuricea clavata</name>
    <name type="common">Red gorgonian</name>
    <name type="synonym">Violescent sea-whip</name>
    <dbReference type="NCBI Taxonomy" id="317549"/>
    <lineage>
        <taxon>Eukaryota</taxon>
        <taxon>Metazoa</taxon>
        <taxon>Cnidaria</taxon>
        <taxon>Anthozoa</taxon>
        <taxon>Octocorallia</taxon>
        <taxon>Malacalcyonacea</taxon>
        <taxon>Plexauridae</taxon>
        <taxon>Paramuricea</taxon>
    </lineage>
</organism>
<evidence type="ECO:0000313" key="1">
    <source>
        <dbReference type="EMBL" id="CAB3985851.1"/>
    </source>
</evidence>
<dbReference type="AlphaFoldDB" id="A0A6S7GMA9"/>
<dbReference type="EMBL" id="CACRXK020000931">
    <property type="protein sequence ID" value="CAB3985851.1"/>
    <property type="molecule type" value="Genomic_DNA"/>
</dbReference>